<keyword evidence="2" id="KW-1185">Reference proteome</keyword>
<accession>A0AA40BQU7</accession>
<proteinExistence type="predicted"/>
<protein>
    <recommendedName>
        <fullName evidence="3">F-box domain-containing protein</fullName>
    </recommendedName>
</protein>
<evidence type="ECO:0000313" key="1">
    <source>
        <dbReference type="EMBL" id="KAK0738743.1"/>
    </source>
</evidence>
<dbReference type="AlphaFoldDB" id="A0AA40BQU7"/>
<dbReference type="EMBL" id="JAUKUD010000007">
    <property type="protein sequence ID" value="KAK0738743.1"/>
    <property type="molecule type" value="Genomic_DNA"/>
</dbReference>
<evidence type="ECO:0008006" key="3">
    <source>
        <dbReference type="Google" id="ProtNLM"/>
    </source>
</evidence>
<name>A0AA40BQU7_9PEZI</name>
<gene>
    <name evidence="1" type="ORF">B0T18DRAFT_422702</name>
</gene>
<organism evidence="1 2">
    <name type="scientific">Schizothecium vesticola</name>
    <dbReference type="NCBI Taxonomy" id="314040"/>
    <lineage>
        <taxon>Eukaryota</taxon>
        <taxon>Fungi</taxon>
        <taxon>Dikarya</taxon>
        <taxon>Ascomycota</taxon>
        <taxon>Pezizomycotina</taxon>
        <taxon>Sordariomycetes</taxon>
        <taxon>Sordariomycetidae</taxon>
        <taxon>Sordariales</taxon>
        <taxon>Schizotheciaceae</taxon>
        <taxon>Schizothecium</taxon>
    </lineage>
</organism>
<reference evidence="1" key="1">
    <citation type="submission" date="2023-06" db="EMBL/GenBank/DDBJ databases">
        <title>Genome-scale phylogeny and comparative genomics of the fungal order Sordariales.</title>
        <authorList>
            <consortium name="Lawrence Berkeley National Laboratory"/>
            <person name="Hensen N."/>
            <person name="Bonometti L."/>
            <person name="Westerberg I."/>
            <person name="Brannstrom I.O."/>
            <person name="Guillou S."/>
            <person name="Cros-Aarteil S."/>
            <person name="Calhoun S."/>
            <person name="Haridas S."/>
            <person name="Kuo A."/>
            <person name="Mondo S."/>
            <person name="Pangilinan J."/>
            <person name="Riley R."/>
            <person name="LaButti K."/>
            <person name="Andreopoulos B."/>
            <person name="Lipzen A."/>
            <person name="Chen C."/>
            <person name="Yanf M."/>
            <person name="Daum C."/>
            <person name="Ng V."/>
            <person name="Clum A."/>
            <person name="Steindorff A."/>
            <person name="Ohm R."/>
            <person name="Martin F."/>
            <person name="Silar P."/>
            <person name="Natvig D."/>
            <person name="Lalanne C."/>
            <person name="Gautier V."/>
            <person name="Ament-velasquez S.L."/>
            <person name="Kruys A."/>
            <person name="Hutchinson M.I."/>
            <person name="Powell A.J."/>
            <person name="Barry K."/>
            <person name="Miller A.N."/>
            <person name="Grigoriev I.V."/>
            <person name="Debuchy R."/>
            <person name="Gladieux P."/>
            <person name="Thoren M.H."/>
            <person name="Johannesson H."/>
        </authorList>
    </citation>
    <scope>NUCLEOTIDE SEQUENCE</scope>
    <source>
        <strain evidence="1">SMH3187-1</strain>
    </source>
</reference>
<dbReference type="Proteomes" id="UP001172155">
    <property type="component" value="Unassembled WGS sequence"/>
</dbReference>
<sequence length="577" mass="65847">MVPAMAILDAADAADATMQDASTGRSEKQLRHLCTLPLEIITTILECLLPQKPDLGETRPVSYEKLDEGELWYDHTRSRRGLWSMCRVSRQLSAIAQPLLYRVVALLSEESMFLFFRTLTDRPQCGPWTRYLSVHLTLTRESVIRETRRVVGRLLRTFHPASTPPILMDPIRVALEIMEVSLPALSTYDGDFDDVPQVVVSFILMFLTRLDTLLLQVPVCDDNPEYDALFVKLGAARDHFRQFGNTPEHAALTPFQRIHTLLLQGDPELLARFDTDDCDCEVPELFGAQPRRYHAMFAALPALRTLEVSSDDGAWNNILEEEHAFLSGGTIEPYLGGFREIYLHDSVTCPIHLHQILRNAPHLQTLYMTPRIDPRFEQRNHHHHHPPTEPDPMAFDVALTHHAHNLRELDVAWYDCYGCYNLIGPEGRLASLASNTTLEKLCVQLAVLFGVSSMTSGGGGPALIDLLPPNLVELTLEDWWWSSLNVYDAMRDWRHSEKLAYYRENSEYRQRAIAMMAHFAARFRARMGRLRKVLLLCKIPWTWEMAGSNGEVDAEFHFREVKEVFKEQGVEFSVEAA</sequence>
<comment type="caution">
    <text evidence="1">The sequence shown here is derived from an EMBL/GenBank/DDBJ whole genome shotgun (WGS) entry which is preliminary data.</text>
</comment>
<evidence type="ECO:0000313" key="2">
    <source>
        <dbReference type="Proteomes" id="UP001172155"/>
    </source>
</evidence>